<organism evidence="3 4">
    <name type="scientific">Acetobacter senegalensis</name>
    <dbReference type="NCBI Taxonomy" id="446692"/>
    <lineage>
        <taxon>Bacteria</taxon>
        <taxon>Pseudomonadati</taxon>
        <taxon>Pseudomonadota</taxon>
        <taxon>Alphaproteobacteria</taxon>
        <taxon>Acetobacterales</taxon>
        <taxon>Acetobacteraceae</taxon>
        <taxon>Acetobacter</taxon>
    </lineage>
</organism>
<feature type="region of interest" description="Disordered" evidence="1">
    <location>
        <begin position="49"/>
        <end position="79"/>
    </location>
</feature>
<dbReference type="PANTHER" id="PTHR38008">
    <property type="entry name" value="HEMOLYSIN-RELATED"/>
    <property type="match status" value="1"/>
</dbReference>
<accession>A0A0U5B9M9</accession>
<dbReference type="Pfam" id="PF03891">
    <property type="entry name" value="DUF333"/>
    <property type="match status" value="1"/>
</dbReference>
<evidence type="ECO:0000256" key="2">
    <source>
        <dbReference type="SAM" id="SignalP"/>
    </source>
</evidence>
<keyword evidence="2" id="KW-0732">Signal</keyword>
<reference evidence="4" key="1">
    <citation type="submission" date="2014-09" db="EMBL/GenBank/DDBJ databases">
        <authorList>
            <person name="Illeghems K.G."/>
        </authorList>
    </citation>
    <scope>NUCLEOTIDE SEQUENCE [LARGE SCALE GENOMIC DNA]</scope>
    <source>
        <strain evidence="4">108B</strain>
    </source>
</reference>
<feature type="compositionally biased region" description="Polar residues" evidence="1">
    <location>
        <begin position="49"/>
        <end position="63"/>
    </location>
</feature>
<evidence type="ECO:0000313" key="4">
    <source>
        <dbReference type="Proteomes" id="UP000056109"/>
    </source>
</evidence>
<dbReference type="Proteomes" id="UP000056109">
    <property type="component" value="Chromosome I"/>
</dbReference>
<dbReference type="KEGG" id="asz:ASN_1937"/>
<gene>
    <name evidence="3" type="ORF">ASN_1937</name>
</gene>
<dbReference type="AlphaFoldDB" id="A0A0U5B9M9"/>
<dbReference type="InterPro" id="IPR005590">
    <property type="entry name" value="DUF333"/>
</dbReference>
<evidence type="ECO:0008006" key="5">
    <source>
        <dbReference type="Google" id="ProtNLM"/>
    </source>
</evidence>
<feature type="signal peptide" evidence="2">
    <location>
        <begin position="1"/>
        <end position="44"/>
    </location>
</feature>
<dbReference type="EMBL" id="LN606600">
    <property type="protein sequence ID" value="CEF41253.1"/>
    <property type="molecule type" value="Genomic_DNA"/>
</dbReference>
<dbReference type="PATRIC" id="fig|446692.3.peg.1986"/>
<name>A0A0U5B9M9_9PROT</name>
<proteinExistence type="predicted"/>
<keyword evidence="4" id="KW-1185">Reference proteome</keyword>
<evidence type="ECO:0000313" key="3">
    <source>
        <dbReference type="EMBL" id="CEF41253.1"/>
    </source>
</evidence>
<protein>
    <recommendedName>
        <fullName evidence="5">DUF333 domain-containing protein</fullName>
    </recommendedName>
</protein>
<evidence type="ECO:0000256" key="1">
    <source>
        <dbReference type="SAM" id="MobiDB-lite"/>
    </source>
</evidence>
<feature type="chain" id="PRO_5006855110" description="DUF333 domain-containing protein" evidence="2">
    <location>
        <begin position="45"/>
        <end position="140"/>
    </location>
</feature>
<dbReference type="PANTHER" id="PTHR38008:SF2">
    <property type="entry name" value="HEMOLYSIN"/>
    <property type="match status" value="1"/>
</dbReference>
<sequence>MRQRKGKVIHFRNYSSMRHPLFSGSFLSRLRTGAALGLCLSALAACQTPSPATATPTEQTNTSAPPQAAQAVSPEVKSRTPVIGMANPASVHCQKAGGTLEIRQGTKGAYGICHMPDGRMCEEWSFFRTGKCSAESLKNS</sequence>